<name>A0A6G8ID76_9BURK</name>
<dbReference type="Gene3D" id="2.30.130.40">
    <property type="entry name" value="LON domain-like"/>
    <property type="match status" value="1"/>
</dbReference>
<evidence type="ECO:0000313" key="2">
    <source>
        <dbReference type="EMBL" id="QIM51015.1"/>
    </source>
</evidence>
<evidence type="ECO:0000313" key="3">
    <source>
        <dbReference type="Proteomes" id="UP000503162"/>
    </source>
</evidence>
<dbReference type="InterPro" id="IPR015947">
    <property type="entry name" value="PUA-like_sf"/>
</dbReference>
<proteinExistence type="predicted"/>
<gene>
    <name evidence="2" type="ORF">G9Q37_02135</name>
</gene>
<dbReference type="EMBL" id="CP049989">
    <property type="protein sequence ID" value="QIM51015.1"/>
    <property type="molecule type" value="Genomic_DNA"/>
</dbReference>
<reference evidence="2 3" key="1">
    <citation type="submission" date="2020-03" db="EMBL/GenBank/DDBJ databases">
        <title>Hydrogenophaga sp. nov. isolated from cyanobacterial mat.</title>
        <authorList>
            <person name="Thorat V."/>
            <person name="Kirdat K."/>
            <person name="Tiwarekar B."/>
            <person name="Costa E.D."/>
            <person name="Yadav A."/>
        </authorList>
    </citation>
    <scope>NUCLEOTIDE SEQUENCE [LARGE SCALE GENOMIC DNA]</scope>
    <source>
        <strain evidence="2 3">BA0156</strain>
    </source>
</reference>
<dbReference type="PANTHER" id="PTHR46732">
    <property type="entry name" value="ATP-DEPENDENT PROTEASE LA (LON) DOMAIN PROTEIN"/>
    <property type="match status" value="1"/>
</dbReference>
<dbReference type="SMART" id="SM00464">
    <property type="entry name" value="LON"/>
    <property type="match status" value="1"/>
</dbReference>
<dbReference type="InterPro" id="IPR046336">
    <property type="entry name" value="Lon_prtase_N_sf"/>
</dbReference>
<dbReference type="RefSeq" id="WP_166223915.1">
    <property type="nucleotide sequence ID" value="NZ_CP049989.1"/>
</dbReference>
<evidence type="ECO:0000259" key="1">
    <source>
        <dbReference type="PROSITE" id="PS51787"/>
    </source>
</evidence>
<dbReference type="Proteomes" id="UP000503162">
    <property type="component" value="Chromosome"/>
</dbReference>
<dbReference type="SUPFAM" id="SSF88697">
    <property type="entry name" value="PUA domain-like"/>
    <property type="match status" value="1"/>
</dbReference>
<dbReference type="Pfam" id="PF02190">
    <property type="entry name" value="LON_substr_bdg"/>
    <property type="match status" value="1"/>
</dbReference>
<dbReference type="InterPro" id="IPR003111">
    <property type="entry name" value="Lon_prtase_N"/>
</dbReference>
<keyword evidence="3" id="KW-1185">Reference proteome</keyword>
<dbReference type="Gene3D" id="1.10.4060.10">
    <property type="entry name" value="BPP1347 like domain"/>
    <property type="match status" value="1"/>
</dbReference>
<feature type="domain" description="Lon N-terminal" evidence="1">
    <location>
        <begin position="12"/>
        <end position="223"/>
    </location>
</feature>
<dbReference type="KEGG" id="hcz:G9Q37_02135"/>
<dbReference type="PANTHER" id="PTHR46732:SF8">
    <property type="entry name" value="ATP-DEPENDENT PROTEASE LA (LON) DOMAIN PROTEIN"/>
    <property type="match status" value="1"/>
</dbReference>
<dbReference type="AlphaFoldDB" id="A0A6G8ID76"/>
<accession>A0A6G8ID76</accession>
<sequence length="226" mass="25021">MSSGPAAEALKLSQLPLFPLQTVLFPGGWLPLRIFEVRYLDMIGRCHKAGAPFGVVCLSQGSEVRRLDPGAPPGGDGFAKEVFHPVGVLAQIESLEKPQPGLFMIRCRGLQRFEVMRRSQLPHGLWVADVALQPADTAVAPPDELRPTVEGLRRVLANLQERHADALDQLPIQPPYLWDDAGWVANRWAELLPTAPELKQRLMALDNPLLRLELVADLLEKLGLDR</sequence>
<dbReference type="PROSITE" id="PS51787">
    <property type="entry name" value="LON_N"/>
    <property type="match status" value="1"/>
</dbReference>
<organism evidence="2 3">
    <name type="scientific">Hydrogenophaga crocea</name>
    <dbReference type="NCBI Taxonomy" id="2716225"/>
    <lineage>
        <taxon>Bacteria</taxon>
        <taxon>Pseudomonadati</taxon>
        <taxon>Pseudomonadota</taxon>
        <taxon>Betaproteobacteria</taxon>
        <taxon>Burkholderiales</taxon>
        <taxon>Comamonadaceae</taxon>
        <taxon>Hydrogenophaga</taxon>
    </lineage>
</organism>
<protein>
    <submittedName>
        <fullName evidence="2">Peptidase S16</fullName>
    </submittedName>
</protein>